<organism evidence="2 3">
    <name type="scientific">Sphaerobolus stellatus (strain SS14)</name>
    <dbReference type="NCBI Taxonomy" id="990650"/>
    <lineage>
        <taxon>Eukaryota</taxon>
        <taxon>Fungi</taxon>
        <taxon>Dikarya</taxon>
        <taxon>Basidiomycota</taxon>
        <taxon>Agaricomycotina</taxon>
        <taxon>Agaricomycetes</taxon>
        <taxon>Phallomycetidae</taxon>
        <taxon>Geastrales</taxon>
        <taxon>Sphaerobolaceae</taxon>
        <taxon>Sphaerobolus</taxon>
    </lineage>
</organism>
<gene>
    <name evidence="2" type="ORF">M422DRAFT_49535</name>
</gene>
<reference evidence="2 3" key="1">
    <citation type="submission" date="2014-06" db="EMBL/GenBank/DDBJ databases">
        <title>Evolutionary Origins and Diversification of the Mycorrhizal Mutualists.</title>
        <authorList>
            <consortium name="DOE Joint Genome Institute"/>
            <consortium name="Mycorrhizal Genomics Consortium"/>
            <person name="Kohler A."/>
            <person name="Kuo A."/>
            <person name="Nagy L.G."/>
            <person name="Floudas D."/>
            <person name="Copeland A."/>
            <person name="Barry K.W."/>
            <person name="Cichocki N."/>
            <person name="Veneault-Fourrey C."/>
            <person name="LaButti K."/>
            <person name="Lindquist E.A."/>
            <person name="Lipzen A."/>
            <person name="Lundell T."/>
            <person name="Morin E."/>
            <person name="Murat C."/>
            <person name="Riley R."/>
            <person name="Ohm R."/>
            <person name="Sun H."/>
            <person name="Tunlid A."/>
            <person name="Henrissat B."/>
            <person name="Grigoriev I.V."/>
            <person name="Hibbett D.S."/>
            <person name="Martin F."/>
        </authorList>
    </citation>
    <scope>NUCLEOTIDE SEQUENCE [LARGE SCALE GENOMIC DNA]</scope>
    <source>
        <strain evidence="2 3">SS14</strain>
    </source>
</reference>
<evidence type="ECO:0000313" key="3">
    <source>
        <dbReference type="Proteomes" id="UP000054279"/>
    </source>
</evidence>
<feature type="compositionally biased region" description="Basic and acidic residues" evidence="1">
    <location>
        <begin position="79"/>
        <end position="90"/>
    </location>
</feature>
<evidence type="ECO:0000256" key="1">
    <source>
        <dbReference type="SAM" id="MobiDB-lite"/>
    </source>
</evidence>
<feature type="compositionally biased region" description="Polar residues" evidence="1">
    <location>
        <begin position="150"/>
        <end position="163"/>
    </location>
</feature>
<keyword evidence="3" id="KW-1185">Reference proteome</keyword>
<feature type="region of interest" description="Disordered" evidence="1">
    <location>
        <begin position="44"/>
        <end position="95"/>
    </location>
</feature>
<sequence length="197" mass="20522">MVHARSKQFAPSGRGFPNDQLTVIAAVANNQPAVAVTGKATPTTAMDVDAGGVLDSKSSGGEPEERIVAEPPRNVLDSKSSDGEAEERNIAESPRMRKRKVIEVAKTDQDELLDTAERKKPRLARIIEEAPENTDGIIEVAPGDTGGASGKNTPISMSNNVGNSPPKGGVQNSEHTSRAPAGTGDVTTAFIITNAGL</sequence>
<dbReference type="EMBL" id="KN837150">
    <property type="protein sequence ID" value="KIJ39690.1"/>
    <property type="molecule type" value="Genomic_DNA"/>
</dbReference>
<feature type="region of interest" description="Disordered" evidence="1">
    <location>
        <begin position="134"/>
        <end position="187"/>
    </location>
</feature>
<evidence type="ECO:0000313" key="2">
    <source>
        <dbReference type="EMBL" id="KIJ39690.1"/>
    </source>
</evidence>
<dbReference type="HOGENOM" id="CLU_1384965_0_0_1"/>
<dbReference type="AlphaFoldDB" id="A0A0C9VNN4"/>
<protein>
    <submittedName>
        <fullName evidence="2">Uncharacterized protein</fullName>
    </submittedName>
</protein>
<dbReference type="Proteomes" id="UP000054279">
    <property type="component" value="Unassembled WGS sequence"/>
</dbReference>
<accession>A0A0C9VNN4</accession>
<proteinExistence type="predicted"/>
<name>A0A0C9VNN4_SPHS4</name>